<protein>
    <submittedName>
        <fullName evidence="6">ABC transporter substrate-binding protein</fullName>
    </submittedName>
</protein>
<evidence type="ECO:0000313" key="7">
    <source>
        <dbReference type="Proteomes" id="UP001174932"/>
    </source>
</evidence>
<dbReference type="InterPro" id="IPR051010">
    <property type="entry name" value="BCAA_transport"/>
</dbReference>
<gene>
    <name evidence="6" type="ORF">Q4481_13985</name>
</gene>
<dbReference type="SUPFAM" id="SSF53822">
    <property type="entry name" value="Periplasmic binding protein-like I"/>
    <property type="match status" value="1"/>
</dbReference>
<keyword evidence="7" id="KW-1185">Reference proteome</keyword>
<evidence type="ECO:0000256" key="3">
    <source>
        <dbReference type="ARBA" id="ARBA00022970"/>
    </source>
</evidence>
<sequence length="410" mass="43920">MKSTKMRILTAGLMAATMMGGMQPASAAGISGDVIRIGVMNDQSGPYADNCGPGSVAAAKLAVEDAGGEIDGKKIEIVIADDQNKPDVGVAAAMKWVDEEGVDTIVGCSASSIALAVQDIMKDRKKPYMLAGTASSAFTNDKCTPMTTQWVQDTYALPKATVKSLLSQGLDTWYFVTVDYAFGKAWQTDATKFIEQGGGKVLGSVLHPLNSSDFSSFLLQAQASGAKVIALANSGADFANAMKQAQEFGIAEGGQKMAPLGLFLNQTHGIGLDILQDVRLSTPFYWDRDDETRAFAKRFMAAFNDRAPNEAQAGTYSAVNHYLKAVKAAGTDDGEAVMAKMRETPINDFEMKDISIRADGQVMRPLLSARIKKPDESKYPYDYYEITGTVTAEDAWRPASESACEALKSQ</sequence>
<comment type="caution">
    <text evidence="6">The sequence shown here is derived from an EMBL/GenBank/DDBJ whole genome shotgun (WGS) entry which is preliminary data.</text>
</comment>
<feature type="domain" description="Leucine-binding protein" evidence="5">
    <location>
        <begin position="35"/>
        <end position="372"/>
    </location>
</feature>
<name>A0ABT8YMW4_9HYPH</name>
<organism evidence="6 7">
    <name type="scientific">Rhizobium alvei</name>
    <dbReference type="NCBI Taxonomy" id="1132659"/>
    <lineage>
        <taxon>Bacteria</taxon>
        <taxon>Pseudomonadati</taxon>
        <taxon>Pseudomonadota</taxon>
        <taxon>Alphaproteobacteria</taxon>
        <taxon>Hyphomicrobiales</taxon>
        <taxon>Rhizobiaceae</taxon>
        <taxon>Rhizobium/Agrobacterium group</taxon>
        <taxon>Rhizobium</taxon>
    </lineage>
</organism>
<proteinExistence type="inferred from homology"/>
<feature type="signal peptide" evidence="4">
    <location>
        <begin position="1"/>
        <end position="27"/>
    </location>
</feature>
<evidence type="ECO:0000259" key="5">
    <source>
        <dbReference type="Pfam" id="PF13458"/>
    </source>
</evidence>
<accession>A0ABT8YMW4</accession>
<keyword evidence="2 4" id="KW-0732">Signal</keyword>
<reference evidence="6" key="2">
    <citation type="submission" date="2023-07" db="EMBL/GenBank/DDBJ databases">
        <authorList>
            <person name="Shen H."/>
        </authorList>
    </citation>
    <scope>NUCLEOTIDE SEQUENCE</scope>
    <source>
        <strain evidence="6">TNR-22</strain>
    </source>
</reference>
<dbReference type="CDD" id="cd06327">
    <property type="entry name" value="PBP1_SBP-like"/>
    <property type="match status" value="1"/>
</dbReference>
<dbReference type="Pfam" id="PF13458">
    <property type="entry name" value="Peripla_BP_6"/>
    <property type="match status" value="1"/>
</dbReference>
<evidence type="ECO:0000256" key="2">
    <source>
        <dbReference type="ARBA" id="ARBA00022729"/>
    </source>
</evidence>
<dbReference type="Gene3D" id="3.40.50.2300">
    <property type="match status" value="2"/>
</dbReference>
<keyword evidence="3" id="KW-0029">Amino-acid transport</keyword>
<reference evidence="6" key="1">
    <citation type="journal article" date="2015" name="Int. J. Syst. Evol. Microbiol.">
        <title>Rhizobium alvei sp. nov., isolated from a freshwater river.</title>
        <authorList>
            <person name="Sheu S.Y."/>
            <person name="Huang H.W."/>
            <person name="Young C.C."/>
            <person name="Chen W.M."/>
        </authorList>
    </citation>
    <scope>NUCLEOTIDE SEQUENCE</scope>
    <source>
        <strain evidence="6">TNR-22</strain>
    </source>
</reference>
<keyword evidence="3" id="KW-0813">Transport</keyword>
<dbReference type="PANTHER" id="PTHR30483">
    <property type="entry name" value="LEUCINE-SPECIFIC-BINDING PROTEIN"/>
    <property type="match status" value="1"/>
</dbReference>
<evidence type="ECO:0000256" key="1">
    <source>
        <dbReference type="ARBA" id="ARBA00010062"/>
    </source>
</evidence>
<evidence type="ECO:0000313" key="6">
    <source>
        <dbReference type="EMBL" id="MDO6965074.1"/>
    </source>
</evidence>
<evidence type="ECO:0000256" key="4">
    <source>
        <dbReference type="SAM" id="SignalP"/>
    </source>
</evidence>
<dbReference type="EMBL" id="JAUOZU010000009">
    <property type="protein sequence ID" value="MDO6965074.1"/>
    <property type="molecule type" value="Genomic_DNA"/>
</dbReference>
<dbReference type="Proteomes" id="UP001174932">
    <property type="component" value="Unassembled WGS sequence"/>
</dbReference>
<dbReference type="InterPro" id="IPR028082">
    <property type="entry name" value="Peripla_BP_I"/>
</dbReference>
<dbReference type="PANTHER" id="PTHR30483:SF6">
    <property type="entry name" value="PERIPLASMIC BINDING PROTEIN OF ABC TRANSPORTER FOR NATURAL AMINO ACIDS"/>
    <property type="match status" value="1"/>
</dbReference>
<comment type="similarity">
    <text evidence="1">Belongs to the leucine-binding protein family.</text>
</comment>
<feature type="chain" id="PRO_5046116491" evidence="4">
    <location>
        <begin position="28"/>
        <end position="410"/>
    </location>
</feature>
<dbReference type="InterPro" id="IPR028081">
    <property type="entry name" value="Leu-bd"/>
</dbReference>